<accession>A0A6N6M4P4</accession>
<proteinExistence type="predicted"/>
<dbReference type="AlphaFoldDB" id="A0A6N6M4P4"/>
<dbReference type="EMBL" id="WACR01000005">
    <property type="protein sequence ID" value="KAB1064335.1"/>
    <property type="molecule type" value="Genomic_DNA"/>
</dbReference>
<reference evidence="1 2" key="1">
    <citation type="submission" date="2019-09" db="EMBL/GenBank/DDBJ databases">
        <title>Genomes of Cryomorphaceae.</title>
        <authorList>
            <person name="Bowman J.P."/>
        </authorList>
    </citation>
    <scope>NUCLEOTIDE SEQUENCE [LARGE SCALE GENOMIC DNA]</scope>
    <source>
        <strain evidence="1 2">KCTC 52047</strain>
    </source>
</reference>
<keyword evidence="2" id="KW-1185">Reference proteome</keyword>
<evidence type="ECO:0000313" key="2">
    <source>
        <dbReference type="Proteomes" id="UP000435357"/>
    </source>
</evidence>
<evidence type="ECO:0000313" key="1">
    <source>
        <dbReference type="EMBL" id="KAB1064335.1"/>
    </source>
</evidence>
<name>A0A6N6M4P4_9FLAO</name>
<gene>
    <name evidence="1" type="ORF">F3059_06435</name>
</gene>
<dbReference type="OrthoDB" id="1114031at2"/>
<dbReference type="Proteomes" id="UP000435357">
    <property type="component" value="Unassembled WGS sequence"/>
</dbReference>
<comment type="caution">
    <text evidence="1">The sequence shown here is derived from an EMBL/GenBank/DDBJ whole genome shotgun (WGS) entry which is preliminary data.</text>
</comment>
<dbReference type="PROSITE" id="PS51257">
    <property type="entry name" value="PROKAR_LIPOPROTEIN"/>
    <property type="match status" value="1"/>
</dbReference>
<protein>
    <submittedName>
        <fullName evidence="1">Uncharacterized protein</fullName>
    </submittedName>
</protein>
<sequence length="285" mass="32038">MKYIGYITSLYLLMFLLSCETEQPDIPQTETHPKREGKNVVMSLQFAELFNDIAFETATSLIVDTSKVEYQGKYITNCSDTTITTNENGRTDVEIQFNSCTLEESISLDGQLVVEVRGNTLEQGSFFTVRAVDLRVDDYVLSGTVRIQQLGYTQDETILFKTRIEELNYMGIVGYGATFSGEFDREFKSGFHDNIFYDGLEAHNNDEFGITGGGEIVGGNLDSTMVLIDKELEKRNECVYFSRGVITLTTKGKPSRTLNWGNGSCDNKVKMTTSKGEYDIELMNL</sequence>
<organism evidence="1 2">
    <name type="scientific">Salibacter halophilus</name>
    <dbReference type="NCBI Taxonomy" id="1803916"/>
    <lineage>
        <taxon>Bacteria</taxon>
        <taxon>Pseudomonadati</taxon>
        <taxon>Bacteroidota</taxon>
        <taxon>Flavobacteriia</taxon>
        <taxon>Flavobacteriales</taxon>
        <taxon>Salibacteraceae</taxon>
        <taxon>Salibacter</taxon>
    </lineage>
</organism>
<dbReference type="RefSeq" id="WP_151167387.1">
    <property type="nucleotide sequence ID" value="NZ_WACR01000005.1"/>
</dbReference>